<feature type="transmembrane region" description="Helical" evidence="6">
    <location>
        <begin position="330"/>
        <end position="350"/>
    </location>
</feature>
<dbReference type="NCBIfam" id="TIGR00784">
    <property type="entry name" value="citMHS"/>
    <property type="match status" value="1"/>
</dbReference>
<dbReference type="PANTHER" id="PTHR30354">
    <property type="entry name" value="GNT FAMILY GLUCONATE TRANSPORTER"/>
    <property type="match status" value="1"/>
</dbReference>
<dbReference type="GO" id="GO:0015128">
    <property type="term" value="F:gluconate transmembrane transporter activity"/>
    <property type="evidence" value="ECO:0007669"/>
    <property type="project" value="InterPro"/>
</dbReference>
<feature type="transmembrane region" description="Helical" evidence="6">
    <location>
        <begin position="289"/>
        <end position="310"/>
    </location>
</feature>
<gene>
    <name evidence="8" type="ORF">F9817_06555</name>
</gene>
<feature type="transmembrane region" description="Helical" evidence="6">
    <location>
        <begin position="62"/>
        <end position="81"/>
    </location>
</feature>
<evidence type="ECO:0000256" key="1">
    <source>
        <dbReference type="ARBA" id="ARBA00004141"/>
    </source>
</evidence>
<dbReference type="AlphaFoldDB" id="A0A7X4LJ30"/>
<evidence type="ECO:0000256" key="2">
    <source>
        <dbReference type="ARBA" id="ARBA00022448"/>
    </source>
</evidence>
<sequence length="438" mass="46963">MLLATCGFLMLFAILFLLFKSKTLPVVVFITIPVIAAFAAGFSVDEVVGFINFGIQKTSKMAVLFIFSVTFFGVMSDAGMFDGLVNKLVSKAGTNVVAVALATAIIGIFSHLDGATVTTVLVTVPAMLPIYKKLNIRPHLLLMIVGCGMGVMNLLPWGGPVMREAIVLKMDAGDLWHILLPLQGAGIVATLGLAVVMALREKKFHGAGNVQLVETAEHKVQVADEDEEVTRLKRPRLAWANLGILAIMLAVLVVDIFPTYFVFMVGCCAALLLNYPNMKDQKERVMAHAPAAIDVSSVMLAAGIMVGVLSKSGMLEAMAVPLLHIIPASIAQYLHIIMGVLAFPLGTMLGTDSYFYGLLPLAIEVGKNYHIPGLTMAIAMLVGKNLALLISPLVPATFLGIGLAEIELKEHIRYSFLGLWIVGLIMLVFAFSIGIITI</sequence>
<comment type="caution">
    <text evidence="8">The sequence shown here is derived from an EMBL/GenBank/DDBJ whole genome shotgun (WGS) entry which is preliminary data.</text>
</comment>
<feature type="transmembrane region" description="Helical" evidence="6">
    <location>
        <begin position="101"/>
        <end position="128"/>
    </location>
</feature>
<evidence type="ECO:0000313" key="9">
    <source>
        <dbReference type="Proteomes" id="UP000462621"/>
    </source>
</evidence>
<feature type="transmembrane region" description="Helical" evidence="6">
    <location>
        <begin position="414"/>
        <end position="436"/>
    </location>
</feature>
<keyword evidence="2" id="KW-0813">Transport</keyword>
<feature type="transmembrane region" description="Helical" evidence="6">
    <location>
        <begin position="31"/>
        <end position="55"/>
    </location>
</feature>
<evidence type="ECO:0000256" key="6">
    <source>
        <dbReference type="SAM" id="Phobius"/>
    </source>
</evidence>
<keyword evidence="3 6" id="KW-0812">Transmembrane</keyword>
<feature type="domain" description="Citrate transporter-like" evidence="7">
    <location>
        <begin position="22"/>
        <end position="383"/>
    </location>
</feature>
<feature type="transmembrane region" description="Helical" evidence="6">
    <location>
        <begin position="140"/>
        <end position="158"/>
    </location>
</feature>
<comment type="subcellular location">
    <subcellularLocation>
        <location evidence="1">Membrane</location>
        <topology evidence="1">Multi-pass membrane protein</topology>
    </subcellularLocation>
</comment>
<dbReference type="InterPro" id="IPR004680">
    <property type="entry name" value="Cit_transptr-like_dom"/>
</dbReference>
<keyword evidence="4 6" id="KW-1133">Transmembrane helix</keyword>
<feature type="transmembrane region" description="Helical" evidence="6">
    <location>
        <begin position="260"/>
        <end position="277"/>
    </location>
</feature>
<proteinExistence type="predicted"/>
<dbReference type="Pfam" id="PF03600">
    <property type="entry name" value="CitMHS"/>
    <property type="match status" value="1"/>
</dbReference>
<evidence type="ECO:0000256" key="5">
    <source>
        <dbReference type="ARBA" id="ARBA00023136"/>
    </source>
</evidence>
<feature type="transmembrane region" description="Helical" evidence="6">
    <location>
        <begin position="237"/>
        <end position="254"/>
    </location>
</feature>
<reference evidence="8 9" key="1">
    <citation type="submission" date="2019-10" db="EMBL/GenBank/DDBJ databases">
        <title>Vibrio sp. nov. isolated from a shrimp pond.</title>
        <authorList>
            <person name="Gomez-Gil B."/>
            <person name="Enciso-Ibarra J."/>
            <person name="Enciso-Ibarra K."/>
            <person name="Bolan-Mejia C."/>
        </authorList>
    </citation>
    <scope>NUCLEOTIDE SEQUENCE [LARGE SCALE GENOMIC DNA]</scope>
    <source>
        <strain evidence="8 9">CAIM 722</strain>
    </source>
</reference>
<dbReference type="InterPro" id="IPR003474">
    <property type="entry name" value="Glcn_transporter"/>
</dbReference>
<keyword evidence="5 6" id="KW-0472">Membrane</keyword>
<evidence type="ECO:0000256" key="3">
    <source>
        <dbReference type="ARBA" id="ARBA00022692"/>
    </source>
</evidence>
<feature type="transmembrane region" description="Helical" evidence="6">
    <location>
        <begin position="178"/>
        <end position="199"/>
    </location>
</feature>
<dbReference type="GO" id="GO:0015137">
    <property type="term" value="F:citrate transmembrane transporter activity"/>
    <property type="evidence" value="ECO:0007669"/>
    <property type="project" value="InterPro"/>
</dbReference>
<dbReference type="RefSeq" id="WP_161154151.1">
    <property type="nucleotide sequence ID" value="NZ_WEKT01000007.1"/>
</dbReference>
<dbReference type="InterPro" id="IPR014738">
    <property type="entry name" value="Citrate_transporter"/>
</dbReference>
<name>A0A7X4LJ30_9VIBR</name>
<accession>A0A7X4LJ30</accession>
<organism evidence="8 9">
    <name type="scientific">Vibrio eleionomae</name>
    <dbReference type="NCBI Taxonomy" id="2653505"/>
    <lineage>
        <taxon>Bacteria</taxon>
        <taxon>Pseudomonadati</taxon>
        <taxon>Pseudomonadota</taxon>
        <taxon>Gammaproteobacteria</taxon>
        <taxon>Vibrionales</taxon>
        <taxon>Vibrionaceae</taxon>
        <taxon>Vibrio</taxon>
    </lineage>
</organism>
<evidence type="ECO:0000259" key="7">
    <source>
        <dbReference type="Pfam" id="PF03600"/>
    </source>
</evidence>
<keyword evidence="9" id="KW-1185">Reference proteome</keyword>
<dbReference type="GO" id="GO:0005886">
    <property type="term" value="C:plasma membrane"/>
    <property type="evidence" value="ECO:0007669"/>
    <property type="project" value="TreeGrafter"/>
</dbReference>
<dbReference type="PANTHER" id="PTHR30354:SF26">
    <property type="entry name" value="TRANSPORTER, PUTATIVE-RELATED"/>
    <property type="match status" value="1"/>
</dbReference>
<evidence type="ECO:0000313" key="8">
    <source>
        <dbReference type="EMBL" id="MZI92854.1"/>
    </source>
</evidence>
<dbReference type="Proteomes" id="UP000462621">
    <property type="component" value="Unassembled WGS sequence"/>
</dbReference>
<protein>
    <submittedName>
        <fullName evidence="8">Citrate:H+ symporter</fullName>
    </submittedName>
</protein>
<dbReference type="EMBL" id="WEKT01000007">
    <property type="protein sequence ID" value="MZI92854.1"/>
    <property type="molecule type" value="Genomic_DNA"/>
</dbReference>
<evidence type="ECO:0000256" key="4">
    <source>
        <dbReference type="ARBA" id="ARBA00022989"/>
    </source>
</evidence>